<evidence type="ECO:0000259" key="9">
    <source>
        <dbReference type="PROSITE" id="PS50893"/>
    </source>
</evidence>
<keyword evidence="3" id="KW-0813">Transport</keyword>
<dbReference type="InterPro" id="IPR027417">
    <property type="entry name" value="P-loop_NTPase"/>
</dbReference>
<dbReference type="GO" id="GO:0016887">
    <property type="term" value="F:ATP hydrolysis activity"/>
    <property type="evidence" value="ECO:0007669"/>
    <property type="project" value="InterPro"/>
</dbReference>
<dbReference type="InterPro" id="IPR017871">
    <property type="entry name" value="ABC_transporter-like_CS"/>
</dbReference>
<dbReference type="Gene3D" id="3.40.50.300">
    <property type="entry name" value="P-loop containing nucleotide triphosphate hydrolases"/>
    <property type="match status" value="2"/>
</dbReference>
<keyword evidence="4" id="KW-1003">Cell membrane</keyword>
<evidence type="ECO:0000256" key="7">
    <source>
        <dbReference type="ARBA" id="ARBA00023136"/>
    </source>
</evidence>
<sequence>MLAVEDLSVLIHRPGRQVAALSGVSFTVAPGEVVGLVGESGGGKSMVARAVVGLLPDGAAASGRVDFDGADVLRMDPAALRAHRGRGAALCFQQPSAALSPTRTAGRQLIDRLVTHQEMSARAARGAAQELFAAVGIRNPARRLDAYPHELSGGMAQRVMISLATGCAPGLLIADEPTTGLDVTLAKEILRQFRTAADIEHRGVLLISHDLASVAQVCDRVVVLYAGTVVESGPAGQVLHDPAHPYTRALLASVPDLAGGPVVATAGGMPLLQAPPAACPFAPRCDHADEQCTASRPELAEQGPGWRAACFHPQHGPVRERPATNDSTLAEPVRTRPPAGSATPREAPPVVLDVADAHVVYRSRFGGGGHHALRGISLRVHAGETVGVVGESGCGKSTLAKLMLGLVRPSRGRVTVGGDDLAGLRGRRLRELRARAQLVFQDPVGSLSPRRTVADAVAEPLRAQGVPARQRAERVAEAIDRTGLDSTILPRRPHELSGGQAQRVGIARALVASPELVVFDEPTSALDVTVQAQILRLIGEVTGDRSRGSVFISHDLATVRGFCDRVVVLYLGQVVEEGPVAEVFSNPRHPYTRALLSSVPSLGAGFAGPKVVLTKDLEESDADLVGGGCPLAPRCPFALDPCRTQPQELVPYGQSRAACWRVPELPELLKETRV</sequence>
<evidence type="ECO:0000256" key="1">
    <source>
        <dbReference type="ARBA" id="ARBA00004202"/>
    </source>
</evidence>
<dbReference type="PANTHER" id="PTHR43297">
    <property type="entry name" value="OLIGOPEPTIDE TRANSPORT ATP-BINDING PROTEIN APPD"/>
    <property type="match status" value="1"/>
</dbReference>
<evidence type="ECO:0000256" key="4">
    <source>
        <dbReference type="ARBA" id="ARBA00022475"/>
    </source>
</evidence>
<dbReference type="EMBL" id="CP070499">
    <property type="protein sequence ID" value="QSB17140.1"/>
    <property type="molecule type" value="Genomic_DNA"/>
</dbReference>
<keyword evidence="5" id="KW-0547">Nucleotide-binding</keyword>
<dbReference type="PANTHER" id="PTHR43297:SF2">
    <property type="entry name" value="DIPEPTIDE TRANSPORT ATP-BINDING PROTEIN DPPD"/>
    <property type="match status" value="1"/>
</dbReference>
<dbReference type="GO" id="GO:0005886">
    <property type="term" value="C:plasma membrane"/>
    <property type="evidence" value="ECO:0007669"/>
    <property type="project" value="UniProtKB-SubCell"/>
</dbReference>
<evidence type="ECO:0000256" key="2">
    <source>
        <dbReference type="ARBA" id="ARBA00005417"/>
    </source>
</evidence>
<dbReference type="GO" id="GO:0005524">
    <property type="term" value="F:ATP binding"/>
    <property type="evidence" value="ECO:0007669"/>
    <property type="project" value="UniProtKB-KW"/>
</dbReference>
<dbReference type="Pfam" id="PF08352">
    <property type="entry name" value="oligo_HPY"/>
    <property type="match status" value="2"/>
</dbReference>
<reference evidence="10" key="1">
    <citation type="submission" date="2021-02" db="EMBL/GenBank/DDBJ databases">
        <title>Natrosporangium hydrolyticum gen. nov., sp. nov, a haloalkaliphilic actinobacterium from a soda solonchak soil.</title>
        <authorList>
            <person name="Sorokin D.Y."/>
            <person name="Khijniak T.V."/>
            <person name="Zakharycheva A.P."/>
            <person name="Boueva O.V."/>
            <person name="Ariskina E.V."/>
            <person name="Hahnke R.L."/>
            <person name="Bunk B."/>
            <person name="Sproer C."/>
            <person name="Schumann P."/>
            <person name="Evtushenko L.I."/>
            <person name="Kublanov I.V."/>
        </authorList>
    </citation>
    <scope>NUCLEOTIDE SEQUENCE</scope>
    <source>
        <strain evidence="10">DSM 106523</strain>
    </source>
</reference>
<dbReference type="SMART" id="SM00382">
    <property type="entry name" value="AAA"/>
    <property type="match status" value="2"/>
</dbReference>
<gene>
    <name evidence="10" type="ORF">JQS43_06535</name>
</gene>
<dbReference type="InterPro" id="IPR003439">
    <property type="entry name" value="ABC_transporter-like_ATP-bd"/>
</dbReference>
<evidence type="ECO:0000256" key="5">
    <source>
        <dbReference type="ARBA" id="ARBA00022741"/>
    </source>
</evidence>
<dbReference type="Pfam" id="PF00005">
    <property type="entry name" value="ABC_tran"/>
    <property type="match status" value="2"/>
</dbReference>
<feature type="region of interest" description="Disordered" evidence="8">
    <location>
        <begin position="313"/>
        <end position="347"/>
    </location>
</feature>
<dbReference type="InterPro" id="IPR013563">
    <property type="entry name" value="Oligopep_ABC_C"/>
</dbReference>
<feature type="domain" description="ABC transporter" evidence="9">
    <location>
        <begin position="2"/>
        <end position="251"/>
    </location>
</feature>
<feature type="domain" description="ABC transporter" evidence="9">
    <location>
        <begin position="354"/>
        <end position="596"/>
    </location>
</feature>
<evidence type="ECO:0000313" key="11">
    <source>
        <dbReference type="Proteomes" id="UP000662857"/>
    </source>
</evidence>
<evidence type="ECO:0000256" key="3">
    <source>
        <dbReference type="ARBA" id="ARBA00022448"/>
    </source>
</evidence>
<protein>
    <submittedName>
        <fullName evidence="10">Dipeptide ABC transporter ATP-binding protein</fullName>
    </submittedName>
</protein>
<evidence type="ECO:0000313" key="10">
    <source>
        <dbReference type="EMBL" id="QSB17140.1"/>
    </source>
</evidence>
<comment type="subcellular location">
    <subcellularLocation>
        <location evidence="1">Cell membrane</location>
        <topology evidence="1">Peripheral membrane protein</topology>
    </subcellularLocation>
</comment>
<dbReference type="NCBIfam" id="NF008453">
    <property type="entry name" value="PRK11308.1"/>
    <property type="match status" value="2"/>
</dbReference>
<keyword evidence="6 10" id="KW-0067">ATP-binding</keyword>
<dbReference type="PROSITE" id="PS00211">
    <property type="entry name" value="ABC_TRANSPORTER_1"/>
    <property type="match status" value="2"/>
</dbReference>
<dbReference type="SUPFAM" id="SSF52540">
    <property type="entry name" value="P-loop containing nucleoside triphosphate hydrolases"/>
    <property type="match status" value="2"/>
</dbReference>
<organism evidence="10 11">
    <name type="scientific">Natronosporangium hydrolyticum</name>
    <dbReference type="NCBI Taxonomy" id="2811111"/>
    <lineage>
        <taxon>Bacteria</taxon>
        <taxon>Bacillati</taxon>
        <taxon>Actinomycetota</taxon>
        <taxon>Actinomycetes</taxon>
        <taxon>Micromonosporales</taxon>
        <taxon>Micromonosporaceae</taxon>
        <taxon>Natronosporangium</taxon>
    </lineage>
</organism>
<accession>A0A895YSP9</accession>
<evidence type="ECO:0000256" key="6">
    <source>
        <dbReference type="ARBA" id="ARBA00022840"/>
    </source>
</evidence>
<dbReference type="InterPro" id="IPR050388">
    <property type="entry name" value="ABC_Ni/Peptide_Import"/>
</dbReference>
<proteinExistence type="inferred from homology"/>
<dbReference type="NCBIfam" id="TIGR01727">
    <property type="entry name" value="oligo_HPY"/>
    <property type="match status" value="2"/>
</dbReference>
<dbReference type="AlphaFoldDB" id="A0A895YSP9"/>
<keyword evidence="7" id="KW-0472">Membrane</keyword>
<dbReference type="KEGG" id="nhy:JQS43_06535"/>
<keyword evidence="11" id="KW-1185">Reference proteome</keyword>
<dbReference type="InterPro" id="IPR003593">
    <property type="entry name" value="AAA+_ATPase"/>
</dbReference>
<evidence type="ECO:0000256" key="8">
    <source>
        <dbReference type="SAM" id="MobiDB-lite"/>
    </source>
</evidence>
<dbReference type="CDD" id="cd03257">
    <property type="entry name" value="ABC_NikE_OppD_transporters"/>
    <property type="match status" value="2"/>
</dbReference>
<dbReference type="Proteomes" id="UP000662857">
    <property type="component" value="Chromosome"/>
</dbReference>
<name>A0A895YSP9_9ACTN</name>
<dbReference type="PROSITE" id="PS50893">
    <property type="entry name" value="ABC_TRANSPORTER_2"/>
    <property type="match status" value="2"/>
</dbReference>
<comment type="similarity">
    <text evidence="2">Belongs to the ABC transporter superfamily.</text>
</comment>
<dbReference type="GO" id="GO:0015833">
    <property type="term" value="P:peptide transport"/>
    <property type="evidence" value="ECO:0007669"/>
    <property type="project" value="InterPro"/>
</dbReference>